<gene>
    <name evidence="1" type="ORF">SMD31_12870</name>
</gene>
<comment type="caution">
    <text evidence="1">The sequence shown here is derived from an EMBL/GenBank/DDBJ whole genome shotgun (WGS) entry which is preliminary data.</text>
</comment>
<dbReference type="EMBL" id="JAXCLX010000002">
    <property type="protein sequence ID" value="MDY0872826.1"/>
    <property type="molecule type" value="Genomic_DNA"/>
</dbReference>
<dbReference type="Proteomes" id="UP001271769">
    <property type="component" value="Unassembled WGS sequence"/>
</dbReference>
<organism evidence="1 2">
    <name type="scientific">Dongia rigui</name>
    <dbReference type="NCBI Taxonomy" id="940149"/>
    <lineage>
        <taxon>Bacteria</taxon>
        <taxon>Pseudomonadati</taxon>
        <taxon>Pseudomonadota</taxon>
        <taxon>Alphaproteobacteria</taxon>
        <taxon>Rhodospirillales</taxon>
        <taxon>Dongiaceae</taxon>
        <taxon>Dongia</taxon>
    </lineage>
</organism>
<protein>
    <submittedName>
        <fullName evidence="1">Uncharacterized protein</fullName>
    </submittedName>
</protein>
<name>A0ABU5DZR4_9PROT</name>
<proteinExistence type="predicted"/>
<evidence type="ECO:0000313" key="1">
    <source>
        <dbReference type="EMBL" id="MDY0872826.1"/>
    </source>
</evidence>
<evidence type="ECO:0000313" key="2">
    <source>
        <dbReference type="Proteomes" id="UP001271769"/>
    </source>
</evidence>
<dbReference type="RefSeq" id="WP_320501299.1">
    <property type="nucleotide sequence ID" value="NZ_JAXCLX010000002.1"/>
</dbReference>
<sequence>MADTFYSINLGKGLSPAAVTVGASSAPTADFEFRIKNGVAGRGKPQVINAIEAIVAKIVTSNAPA</sequence>
<accession>A0ABU5DZR4</accession>
<keyword evidence="2" id="KW-1185">Reference proteome</keyword>
<reference evidence="1 2" key="1">
    <citation type="journal article" date="2013" name="Antonie Van Leeuwenhoek">
        <title>Dongia rigui sp. nov., isolated from freshwater of a large wetland in Korea.</title>
        <authorList>
            <person name="Baik K.S."/>
            <person name="Hwang Y.M."/>
            <person name="Choi J.S."/>
            <person name="Kwon J."/>
            <person name="Seong C.N."/>
        </authorList>
    </citation>
    <scope>NUCLEOTIDE SEQUENCE [LARGE SCALE GENOMIC DNA]</scope>
    <source>
        <strain evidence="1 2">04SU4-P</strain>
    </source>
</reference>